<protein>
    <submittedName>
        <fullName evidence="1">Uncharacterized protein</fullName>
    </submittedName>
</protein>
<dbReference type="AlphaFoldDB" id="A0A0J9D3R7"/>
<accession>A0A0J9D3R7</accession>
<sequence>MQRSLTDRFPGAKLIRVTGNTRVWRQRPIAHMFANHRTVADVDAGQLVSGRNAIFNPVGSQPQDGAEGCSDSSALGANVFNHVHSEA</sequence>
<name>A0A0J9D3R7_SPHYA</name>
<evidence type="ECO:0000313" key="2">
    <source>
        <dbReference type="Proteomes" id="UP000037029"/>
    </source>
</evidence>
<dbReference type="Proteomes" id="UP000037029">
    <property type="component" value="Chromosome"/>
</dbReference>
<evidence type="ECO:0000313" key="1">
    <source>
        <dbReference type="EMBL" id="ATP19775.1"/>
    </source>
</evidence>
<dbReference type="RefSeq" id="WP_048937218.1">
    <property type="nucleotide sequence ID" value="NZ_CP020925.1"/>
</dbReference>
<organism evidence="1 2">
    <name type="scientific">Sphingobium yanoikuyae</name>
    <name type="common">Sphingomonas yanoikuyae</name>
    <dbReference type="NCBI Taxonomy" id="13690"/>
    <lineage>
        <taxon>Bacteria</taxon>
        <taxon>Pseudomonadati</taxon>
        <taxon>Pseudomonadota</taxon>
        <taxon>Alphaproteobacteria</taxon>
        <taxon>Sphingomonadales</taxon>
        <taxon>Sphingomonadaceae</taxon>
        <taxon>Sphingobium</taxon>
    </lineage>
</organism>
<reference evidence="1 2" key="1">
    <citation type="submission" date="2017-04" db="EMBL/GenBank/DDBJ databases">
        <title>Characterization, genome and methylation analysis of a phthalic acid esters degrading strain Sphingobium yanoikuyae SHJ.</title>
        <authorList>
            <person name="Feng L."/>
        </authorList>
    </citation>
    <scope>NUCLEOTIDE SEQUENCE [LARGE SCALE GENOMIC DNA]</scope>
    <source>
        <strain evidence="1 2">SHJ</strain>
    </source>
</reference>
<proteinExistence type="predicted"/>
<gene>
    <name evidence="1" type="ORF">BV87_16140</name>
</gene>
<dbReference type="EMBL" id="CP020925">
    <property type="protein sequence ID" value="ATP19775.1"/>
    <property type="molecule type" value="Genomic_DNA"/>
</dbReference>